<dbReference type="Pfam" id="PF05071">
    <property type="entry name" value="NDUFA12"/>
    <property type="match status" value="1"/>
</dbReference>
<evidence type="ECO:0000256" key="1">
    <source>
        <dbReference type="SAM" id="MobiDB-lite"/>
    </source>
</evidence>
<dbReference type="PANTHER" id="PTHR12910">
    <property type="entry name" value="NADH-UBIQUINONE OXIDOREDUCTASE SUBUNIT B17.2"/>
    <property type="match status" value="1"/>
</dbReference>
<name>A0A9W6CT21_XANFL</name>
<dbReference type="NCBIfam" id="NF006040">
    <property type="entry name" value="PRK08183.1"/>
    <property type="match status" value="1"/>
</dbReference>
<dbReference type="InterPro" id="IPR007763">
    <property type="entry name" value="NDUFA12"/>
</dbReference>
<sequence>MGRCAAVDIGRGEWHVPRDLNEARAVKNFLLYIFTWWNKQTVGTMWWTKRFGELVGEDEFGNRYYRTKGGKIDPTLGFERRWVIYPGYAEASTIPPGWWGWIHHRVDTPPVDETYTARSWQKPHRRNMTGTPGAYRPKGSVLAGGLRPRVTGDYKAWTPGE</sequence>
<proteinExistence type="predicted"/>
<organism evidence="2 3">
    <name type="scientific">Xanthobacter flavus</name>
    <dbReference type="NCBI Taxonomy" id="281"/>
    <lineage>
        <taxon>Bacteria</taxon>
        <taxon>Pseudomonadati</taxon>
        <taxon>Pseudomonadota</taxon>
        <taxon>Alphaproteobacteria</taxon>
        <taxon>Hyphomicrobiales</taxon>
        <taxon>Xanthobacteraceae</taxon>
        <taxon>Xanthobacter</taxon>
    </lineage>
</organism>
<accession>A0A9W6CT21</accession>
<gene>
    <name evidence="2" type="ORF">XFLAVUS301_30220</name>
</gene>
<dbReference type="PANTHER" id="PTHR12910:SF2">
    <property type="entry name" value="NADH DEHYDROGENASE [UBIQUINONE] 1 ALPHA SUBCOMPLEX SUBUNIT 12"/>
    <property type="match status" value="1"/>
</dbReference>
<feature type="region of interest" description="Disordered" evidence="1">
    <location>
        <begin position="120"/>
        <end position="141"/>
    </location>
</feature>
<reference evidence="2" key="1">
    <citation type="submission" date="2022-12" db="EMBL/GenBank/DDBJ databases">
        <title>Reference genome sequencing for broad-spectrum identification of bacterial and archaeal isolates by mass spectrometry.</title>
        <authorList>
            <person name="Sekiguchi Y."/>
            <person name="Tourlousse D.M."/>
        </authorList>
    </citation>
    <scope>NUCLEOTIDE SEQUENCE</scope>
    <source>
        <strain evidence="2">301</strain>
    </source>
</reference>
<dbReference type="Proteomes" id="UP001144397">
    <property type="component" value="Unassembled WGS sequence"/>
</dbReference>
<dbReference type="GO" id="GO:0045271">
    <property type="term" value="C:respiratory chain complex I"/>
    <property type="evidence" value="ECO:0007669"/>
    <property type="project" value="InterPro"/>
</dbReference>
<evidence type="ECO:0000313" key="3">
    <source>
        <dbReference type="Proteomes" id="UP001144397"/>
    </source>
</evidence>
<comment type="caution">
    <text evidence="2">The sequence shown here is derived from an EMBL/GenBank/DDBJ whole genome shotgun (WGS) entry which is preliminary data.</text>
</comment>
<protein>
    <submittedName>
        <fullName evidence="2">NADH dehydrogenase</fullName>
    </submittedName>
</protein>
<dbReference type="EMBL" id="BSDO01000004">
    <property type="protein sequence ID" value="GLI23348.1"/>
    <property type="molecule type" value="Genomic_DNA"/>
</dbReference>
<evidence type="ECO:0000313" key="2">
    <source>
        <dbReference type="EMBL" id="GLI23348.1"/>
    </source>
</evidence>
<dbReference type="AlphaFoldDB" id="A0A9W6CT21"/>
<dbReference type="GO" id="GO:0006979">
    <property type="term" value="P:response to oxidative stress"/>
    <property type="evidence" value="ECO:0007669"/>
    <property type="project" value="TreeGrafter"/>
</dbReference>